<accession>A0A151Y0N0</accession>
<name>A0A151Y0N0_9GAMM</name>
<evidence type="ECO:0000313" key="1">
    <source>
        <dbReference type="EMBL" id="KYQ71600.1"/>
    </source>
</evidence>
<dbReference type="STRING" id="1806892.AZH43_13995"/>
<comment type="caution">
    <text evidence="1">The sequence shown here is derived from an EMBL/GenBank/DDBJ whole genome shotgun (WGS) entry which is preliminary data.</text>
</comment>
<dbReference type="Proteomes" id="UP000076276">
    <property type="component" value="Unassembled WGS sequence"/>
</dbReference>
<organism evidence="1 2">
    <name type="scientific">Acinetobacter pragensis</name>
    <dbReference type="NCBI Taxonomy" id="1806892"/>
    <lineage>
        <taxon>Bacteria</taxon>
        <taxon>Pseudomonadati</taxon>
        <taxon>Pseudomonadota</taxon>
        <taxon>Gammaproteobacteria</taxon>
        <taxon>Moraxellales</taxon>
        <taxon>Moraxellaceae</taxon>
        <taxon>Acinetobacter</taxon>
    </lineage>
</organism>
<evidence type="ECO:0000313" key="2">
    <source>
        <dbReference type="Proteomes" id="UP000076276"/>
    </source>
</evidence>
<dbReference type="EMBL" id="LUAW01000024">
    <property type="protein sequence ID" value="KYQ71600.1"/>
    <property type="molecule type" value="Genomic_DNA"/>
</dbReference>
<sequence>MILGATDCPAPHPLKSSVVSIEGFQTRQRCGDQFYHKALARIFFFSLLRRPKIKIPIQEQIQTIASITTGSNGSCAKQKMKDRRGFISSAMPDIGLRDLQIVIALPGHARIWI</sequence>
<keyword evidence="2" id="KW-1185">Reference proteome</keyword>
<gene>
    <name evidence="1" type="ORF">AZH43_13995</name>
</gene>
<proteinExistence type="predicted"/>
<reference evidence="1 2" key="1">
    <citation type="submission" date="2016-03" db="EMBL/GenBank/DDBJ databases">
        <title>Acinetobacter genomospecies 28 strain ANC 4149.</title>
        <authorList>
            <person name="Radolfova-Krizova L."/>
            <person name="Nemec A."/>
        </authorList>
    </citation>
    <scope>NUCLEOTIDE SEQUENCE [LARGE SCALE GENOMIC DNA]</scope>
    <source>
        <strain evidence="1 2">ANC 4149</strain>
    </source>
</reference>
<protein>
    <submittedName>
        <fullName evidence="1">Uncharacterized protein</fullName>
    </submittedName>
</protein>
<dbReference type="AlphaFoldDB" id="A0A151Y0N0"/>